<feature type="chain" id="PRO_5047225608" evidence="1">
    <location>
        <begin position="32"/>
        <end position="411"/>
    </location>
</feature>
<dbReference type="InterPro" id="IPR050767">
    <property type="entry name" value="Sel1_AlgK"/>
</dbReference>
<dbReference type="InterPro" id="IPR006597">
    <property type="entry name" value="Sel1-like"/>
</dbReference>
<evidence type="ECO:0000256" key="1">
    <source>
        <dbReference type="SAM" id="SignalP"/>
    </source>
</evidence>
<gene>
    <name evidence="2" type="ORF">ACFPP7_21130</name>
</gene>
<dbReference type="EMBL" id="JBHSMX010000065">
    <property type="protein sequence ID" value="MFC5523396.1"/>
    <property type="molecule type" value="Genomic_DNA"/>
</dbReference>
<evidence type="ECO:0000313" key="2">
    <source>
        <dbReference type="EMBL" id="MFC5523396.1"/>
    </source>
</evidence>
<proteinExistence type="predicted"/>
<dbReference type="RefSeq" id="WP_068832845.1">
    <property type="nucleotide sequence ID" value="NZ_JBHSMX010000065.1"/>
</dbReference>
<keyword evidence="3" id="KW-1185">Reference proteome</keyword>
<evidence type="ECO:0000313" key="3">
    <source>
        <dbReference type="Proteomes" id="UP001596084"/>
    </source>
</evidence>
<reference evidence="3" key="1">
    <citation type="journal article" date="2019" name="Int. J. Syst. Evol. Microbiol.">
        <title>The Global Catalogue of Microorganisms (GCM) 10K type strain sequencing project: providing services to taxonomists for standard genome sequencing and annotation.</title>
        <authorList>
            <consortium name="The Broad Institute Genomics Platform"/>
            <consortium name="The Broad Institute Genome Sequencing Center for Infectious Disease"/>
            <person name="Wu L."/>
            <person name="Ma J."/>
        </authorList>
    </citation>
    <scope>NUCLEOTIDE SEQUENCE [LARGE SCALE GENOMIC DNA]</scope>
    <source>
        <strain evidence="3">CGMCC 4.7277</strain>
    </source>
</reference>
<dbReference type="PANTHER" id="PTHR11102">
    <property type="entry name" value="SEL-1-LIKE PROTEIN"/>
    <property type="match status" value="1"/>
</dbReference>
<dbReference type="Pfam" id="PF08238">
    <property type="entry name" value="Sel1"/>
    <property type="match status" value="2"/>
</dbReference>
<dbReference type="Gene3D" id="1.25.40.10">
    <property type="entry name" value="Tetratricopeptide repeat domain"/>
    <property type="match status" value="2"/>
</dbReference>
<sequence length="411" mass="44658">MTCSPARRQWTVWRSLACWTILAISAMSVNARVAAQPVQTFKLNPVYPTTIETSGPAAQAPLLPAGSVTAEPIQPSGSVGAEALRMPEPLDPALEAEVTRLRATAMRQAGRGSATERTAANASWMLGLLYLHGRGVAKDLAQAQMWFERARSLGEPLANAGLAWCEIDGCATAPNPAAARPWIAQLRQVDRPRADYLEWLMESRLAPLQIASPTLREPAPASLKNRDLLLRASNGGNVHARIELGLESVTANRQIEAMAYFRSVAARSEAAAANLALLASTTQTNPDTGARIRSGPLVASASAEQFLASARRYHRGEGVPANYVEAIRLYRLAEAKGSKEAHRMLALIASRPRPDGSIDVAWMQQLGQIDLSHEVPQVDGPSLTRTLHREPTALYDLLPARWRDKPRQIMR</sequence>
<name>A0ABW0QEW6_9BURK</name>
<dbReference type="SUPFAM" id="SSF81901">
    <property type="entry name" value="HCP-like"/>
    <property type="match status" value="1"/>
</dbReference>
<dbReference type="InterPro" id="IPR011990">
    <property type="entry name" value="TPR-like_helical_dom_sf"/>
</dbReference>
<accession>A0ABW0QEW6</accession>
<protein>
    <submittedName>
        <fullName evidence="2">Tetratricopeptide repeat protein</fullName>
    </submittedName>
</protein>
<dbReference type="PANTHER" id="PTHR11102:SF160">
    <property type="entry name" value="ERAD-ASSOCIATED E3 UBIQUITIN-PROTEIN LIGASE COMPONENT HRD3"/>
    <property type="match status" value="1"/>
</dbReference>
<keyword evidence="1" id="KW-0732">Signal</keyword>
<organism evidence="2 3">
    <name type="scientific">Polaromonas jejuensis</name>
    <dbReference type="NCBI Taxonomy" id="457502"/>
    <lineage>
        <taxon>Bacteria</taxon>
        <taxon>Pseudomonadati</taxon>
        <taxon>Pseudomonadota</taxon>
        <taxon>Betaproteobacteria</taxon>
        <taxon>Burkholderiales</taxon>
        <taxon>Comamonadaceae</taxon>
        <taxon>Polaromonas</taxon>
    </lineage>
</organism>
<dbReference type="Proteomes" id="UP001596084">
    <property type="component" value="Unassembled WGS sequence"/>
</dbReference>
<dbReference type="SMART" id="SM00671">
    <property type="entry name" value="SEL1"/>
    <property type="match status" value="2"/>
</dbReference>
<comment type="caution">
    <text evidence="2">The sequence shown here is derived from an EMBL/GenBank/DDBJ whole genome shotgun (WGS) entry which is preliminary data.</text>
</comment>
<feature type="signal peptide" evidence="1">
    <location>
        <begin position="1"/>
        <end position="31"/>
    </location>
</feature>